<dbReference type="CDD" id="cd04301">
    <property type="entry name" value="NAT_SF"/>
    <property type="match status" value="2"/>
</dbReference>
<reference evidence="5 6" key="1">
    <citation type="submission" date="2021-05" db="EMBL/GenBank/DDBJ databases">
        <title>Description of Cellulomonas sp. DKR-3 sp. nov.</title>
        <authorList>
            <person name="Dahal R.H."/>
            <person name="Chaudhary D.K."/>
        </authorList>
    </citation>
    <scope>NUCLEOTIDE SEQUENCE [LARGE SCALE GENOMIC DNA]</scope>
    <source>
        <strain evidence="5 6">DKR-3</strain>
    </source>
</reference>
<evidence type="ECO:0000256" key="1">
    <source>
        <dbReference type="ARBA" id="ARBA00022679"/>
    </source>
</evidence>
<protein>
    <submittedName>
        <fullName evidence="5">GNAT family N-acetyltransferase</fullName>
        <ecNumber evidence="5">2.3.1.-</ecNumber>
    </submittedName>
</protein>
<dbReference type="InterPro" id="IPR000182">
    <property type="entry name" value="GNAT_dom"/>
</dbReference>
<keyword evidence="1 5" id="KW-0808">Transferase</keyword>
<dbReference type="PANTHER" id="PTHR43420:SF47">
    <property type="entry name" value="N-ACETYLTRANSFERASE DOMAIN-CONTAINING PROTEIN"/>
    <property type="match status" value="1"/>
</dbReference>
<dbReference type="InterPro" id="IPR050680">
    <property type="entry name" value="YpeA/RimI_acetyltransf"/>
</dbReference>
<feature type="domain" description="N-acetyltransferase" evidence="4">
    <location>
        <begin position="211"/>
        <end position="360"/>
    </location>
</feature>
<proteinExistence type="predicted"/>
<dbReference type="Pfam" id="PF00583">
    <property type="entry name" value="Acetyltransf_1"/>
    <property type="match status" value="1"/>
</dbReference>
<evidence type="ECO:0000313" key="5">
    <source>
        <dbReference type="EMBL" id="MBT0994887.1"/>
    </source>
</evidence>
<dbReference type="PROSITE" id="PS51186">
    <property type="entry name" value="GNAT"/>
    <property type="match status" value="2"/>
</dbReference>
<evidence type="ECO:0000256" key="2">
    <source>
        <dbReference type="ARBA" id="ARBA00023315"/>
    </source>
</evidence>
<evidence type="ECO:0000259" key="4">
    <source>
        <dbReference type="PROSITE" id="PS51186"/>
    </source>
</evidence>
<comment type="caution">
    <text evidence="5">The sequence shown here is derived from an EMBL/GenBank/DDBJ whole genome shotgun (WGS) entry which is preliminary data.</text>
</comment>
<feature type="region of interest" description="Disordered" evidence="3">
    <location>
        <begin position="1"/>
        <end position="40"/>
    </location>
</feature>
<feature type="domain" description="N-acetyltransferase" evidence="4">
    <location>
        <begin position="45"/>
        <end position="208"/>
    </location>
</feature>
<dbReference type="PANTHER" id="PTHR43420">
    <property type="entry name" value="ACETYLTRANSFERASE"/>
    <property type="match status" value="1"/>
</dbReference>
<dbReference type="InterPro" id="IPR016181">
    <property type="entry name" value="Acyl_CoA_acyltransferase"/>
</dbReference>
<dbReference type="EMBL" id="JAHBOH010000001">
    <property type="protein sequence ID" value="MBT0994887.1"/>
    <property type="molecule type" value="Genomic_DNA"/>
</dbReference>
<dbReference type="SUPFAM" id="SSF55729">
    <property type="entry name" value="Acyl-CoA N-acyltransferases (Nat)"/>
    <property type="match status" value="2"/>
</dbReference>
<evidence type="ECO:0000256" key="3">
    <source>
        <dbReference type="SAM" id="MobiDB-lite"/>
    </source>
</evidence>
<gene>
    <name evidence="5" type="ORF">KIN34_11400</name>
</gene>
<accession>A0ABS5U0L4</accession>
<evidence type="ECO:0000313" key="6">
    <source>
        <dbReference type="Proteomes" id="UP000722125"/>
    </source>
</evidence>
<keyword evidence="6" id="KW-1185">Reference proteome</keyword>
<keyword evidence="2 5" id="KW-0012">Acyltransferase</keyword>
<dbReference type="GO" id="GO:0016746">
    <property type="term" value="F:acyltransferase activity"/>
    <property type="evidence" value="ECO:0007669"/>
    <property type="project" value="UniProtKB-KW"/>
</dbReference>
<sequence>MSSSATTSASTSATTAETPDQAPVPIADRARPPAEVRVPSTAHGLTWRPLTVADAGALTTLVTAIEEADAEPFRTSFDEVTEKFDGAWKDHERDTLAGVDGSGALRAWAQVTQPPGDVRVVRTFLEGGVDPAWRGRGIGRELLAWQVDRARQVLAATGKDVPGRIGAFASEQAASAAALLQYAGLAPIRVYSEMRRPLDADLPELPAPGGVRLAPWSDERDDDVRLAHNEAFASHWGSEPQTAEAWRSGRSQFAPGWSLVALDEESDEVVGYLLAGRYEQDWEIAGHSSGYVELLGVRPGWRRRGIAPALLAAAMARVRADGIEYAEIGVDTENLSGALGLYTSLGFTPFHRSTLYTIEL</sequence>
<dbReference type="Proteomes" id="UP000722125">
    <property type="component" value="Unassembled WGS sequence"/>
</dbReference>
<name>A0ABS5U0L4_9CELL</name>
<dbReference type="EC" id="2.3.1.-" evidence="5"/>
<organism evidence="5 6">
    <name type="scientific">Cellulomonas fulva</name>
    <dbReference type="NCBI Taxonomy" id="2835530"/>
    <lineage>
        <taxon>Bacteria</taxon>
        <taxon>Bacillati</taxon>
        <taxon>Actinomycetota</taxon>
        <taxon>Actinomycetes</taxon>
        <taxon>Micrococcales</taxon>
        <taxon>Cellulomonadaceae</taxon>
        <taxon>Cellulomonas</taxon>
    </lineage>
</organism>
<feature type="compositionally biased region" description="Low complexity" evidence="3">
    <location>
        <begin position="1"/>
        <end position="18"/>
    </location>
</feature>
<dbReference type="Gene3D" id="3.40.630.30">
    <property type="match status" value="1"/>
</dbReference>
<dbReference type="RefSeq" id="WP_214350533.1">
    <property type="nucleotide sequence ID" value="NZ_JAHBOH010000001.1"/>
</dbReference>